<proteinExistence type="predicted"/>
<gene>
    <name evidence="2" type="ORF">E3P99_03237</name>
</gene>
<dbReference type="AlphaFoldDB" id="A0A4T0FG43"/>
<protein>
    <recommendedName>
        <fullName evidence="1">PIN domain-containing protein</fullName>
    </recommendedName>
</protein>
<evidence type="ECO:0000313" key="3">
    <source>
        <dbReference type="Proteomes" id="UP000310189"/>
    </source>
</evidence>
<dbReference type="InterPro" id="IPR002716">
    <property type="entry name" value="PIN_dom"/>
</dbReference>
<name>A0A4T0FG43_9BASI</name>
<comment type="caution">
    <text evidence="2">The sequence shown here is derived from an EMBL/GenBank/DDBJ whole genome shotgun (WGS) entry which is preliminary data.</text>
</comment>
<dbReference type="Gene3D" id="3.40.50.1010">
    <property type="entry name" value="5'-nuclease"/>
    <property type="match status" value="1"/>
</dbReference>
<feature type="domain" description="PIN" evidence="1">
    <location>
        <begin position="32"/>
        <end position="99"/>
    </location>
</feature>
<dbReference type="OrthoDB" id="69928at2759"/>
<reference evidence="2 3" key="1">
    <citation type="submission" date="2019-03" db="EMBL/GenBank/DDBJ databases">
        <title>Sequencing 23 genomes of Wallemia ichthyophaga.</title>
        <authorList>
            <person name="Gostincar C."/>
        </authorList>
    </citation>
    <scope>NUCLEOTIDE SEQUENCE [LARGE SCALE GENOMIC DNA]</scope>
    <source>
        <strain evidence="2 3">EXF-5753</strain>
    </source>
</reference>
<keyword evidence="3" id="KW-1185">Reference proteome</keyword>
<evidence type="ECO:0000259" key="1">
    <source>
        <dbReference type="Pfam" id="PF13638"/>
    </source>
</evidence>
<dbReference type="Pfam" id="PF13638">
    <property type="entry name" value="PIN_4"/>
    <property type="match status" value="1"/>
</dbReference>
<organism evidence="2 3">
    <name type="scientific">Wallemia hederae</name>
    <dbReference type="NCBI Taxonomy" id="1540922"/>
    <lineage>
        <taxon>Eukaryota</taxon>
        <taxon>Fungi</taxon>
        <taxon>Dikarya</taxon>
        <taxon>Basidiomycota</taxon>
        <taxon>Wallemiomycotina</taxon>
        <taxon>Wallemiomycetes</taxon>
        <taxon>Wallemiales</taxon>
        <taxon>Wallemiaceae</taxon>
        <taxon>Wallemia</taxon>
    </lineage>
</organism>
<evidence type="ECO:0000313" key="2">
    <source>
        <dbReference type="EMBL" id="TIA87327.1"/>
    </source>
</evidence>
<dbReference type="Proteomes" id="UP000310189">
    <property type="component" value="Unassembled WGS sequence"/>
</dbReference>
<dbReference type="EMBL" id="SPNW01000058">
    <property type="protein sequence ID" value="TIA87327.1"/>
    <property type="molecule type" value="Genomic_DNA"/>
</dbReference>
<accession>A0A4T0FG43</accession>
<sequence>MTEIQKAMGLEFLKYKVGNLEESLEYKQSVLVDGSALLFGLDVVKRWVHDKTHLIVIPVYAIDTLDFYKNVSDAETQHLSRCASAFIEKELKKGGVRLQQGVKLVDNHAANVANALRPLSAEFKLVVARCSQDSEGRLNIDETTHHAEQAGYSVDLLLPAEIEDAKLWHKQRQLRYLKRKNGKKRGQDRETHRE</sequence>